<reference evidence="15 16" key="1">
    <citation type="submission" date="2019-03" db="EMBL/GenBank/DDBJ databases">
        <title>Genomic Encyclopedia of Type Strains, Phase IV (KMG-IV): sequencing the most valuable type-strain genomes for metagenomic binning, comparative biology and taxonomic classification.</title>
        <authorList>
            <person name="Goeker M."/>
        </authorList>
    </citation>
    <scope>NUCLEOTIDE SEQUENCE [LARGE SCALE GENOMIC DNA]</scope>
    <source>
        <strain evidence="15 16">DSM 101688</strain>
    </source>
</reference>
<evidence type="ECO:0000313" key="15">
    <source>
        <dbReference type="EMBL" id="TCS62649.1"/>
    </source>
</evidence>
<keyword evidence="6 14" id="KW-0812">Transmembrane</keyword>
<evidence type="ECO:0000256" key="14">
    <source>
        <dbReference type="HAMAP-Rule" id="MF_00154"/>
    </source>
</evidence>
<keyword evidence="9 14" id="KW-0472">Membrane</keyword>
<keyword evidence="8 14" id="KW-0350">Heme biosynthesis</keyword>
<evidence type="ECO:0000313" key="16">
    <source>
        <dbReference type="Proteomes" id="UP000295304"/>
    </source>
</evidence>
<feature type="transmembrane region" description="Helical" evidence="14">
    <location>
        <begin position="162"/>
        <end position="181"/>
    </location>
</feature>
<keyword evidence="16" id="KW-1185">Reference proteome</keyword>
<gene>
    <name evidence="14" type="primary">ctaB</name>
    <name evidence="15" type="ORF">EDD55_105197</name>
</gene>
<feature type="transmembrane region" description="Helical" evidence="14">
    <location>
        <begin position="187"/>
        <end position="210"/>
    </location>
</feature>
<feature type="transmembrane region" description="Helical" evidence="14">
    <location>
        <begin position="113"/>
        <end position="131"/>
    </location>
</feature>
<feature type="transmembrane region" description="Helical" evidence="14">
    <location>
        <begin position="259"/>
        <end position="279"/>
    </location>
</feature>
<evidence type="ECO:0000256" key="6">
    <source>
        <dbReference type="ARBA" id="ARBA00022692"/>
    </source>
</evidence>
<evidence type="ECO:0000256" key="4">
    <source>
        <dbReference type="ARBA" id="ARBA00022475"/>
    </source>
</evidence>
<comment type="similarity">
    <text evidence="14">Belongs to the UbiA prenyltransferase family. Protoheme IX farnesyltransferase subfamily.</text>
</comment>
<dbReference type="RefSeq" id="WP_132939091.1">
    <property type="nucleotide sequence ID" value="NZ_CP119676.1"/>
</dbReference>
<evidence type="ECO:0000256" key="7">
    <source>
        <dbReference type="ARBA" id="ARBA00022989"/>
    </source>
</evidence>
<dbReference type="EC" id="2.5.1.141" evidence="3 14"/>
<feature type="transmembrane region" description="Helical" evidence="14">
    <location>
        <begin position="42"/>
        <end position="61"/>
    </location>
</feature>
<dbReference type="PANTHER" id="PTHR43448:SF7">
    <property type="entry name" value="4-HYDROXYBENZOATE SOLANESYLTRANSFERASE"/>
    <property type="match status" value="1"/>
</dbReference>
<feature type="transmembrane region" description="Helical" evidence="14">
    <location>
        <begin position="137"/>
        <end position="155"/>
    </location>
</feature>
<evidence type="ECO:0000256" key="12">
    <source>
        <dbReference type="ARBA" id="ARBA00042475"/>
    </source>
</evidence>
<dbReference type="GO" id="GO:0005886">
    <property type="term" value="C:plasma membrane"/>
    <property type="evidence" value="ECO:0007669"/>
    <property type="project" value="UniProtKB-SubCell"/>
</dbReference>
<name>A0A4R3J9L8_9PROT</name>
<evidence type="ECO:0000256" key="13">
    <source>
        <dbReference type="ARBA" id="ARBA00047690"/>
    </source>
</evidence>
<feature type="transmembrane region" description="Helical" evidence="14">
    <location>
        <begin position="67"/>
        <end position="87"/>
    </location>
</feature>
<comment type="miscellaneous">
    <text evidence="14">Carbon 2 of the heme B porphyrin ring is defined according to the Fischer nomenclature.</text>
</comment>
<evidence type="ECO:0000256" key="9">
    <source>
        <dbReference type="ARBA" id="ARBA00023136"/>
    </source>
</evidence>
<comment type="subcellular location">
    <subcellularLocation>
        <location evidence="1 14">Cell membrane</location>
        <topology evidence="1 14">Multi-pass membrane protein</topology>
    </subcellularLocation>
</comment>
<evidence type="ECO:0000256" key="5">
    <source>
        <dbReference type="ARBA" id="ARBA00022679"/>
    </source>
</evidence>
<dbReference type="Pfam" id="PF01040">
    <property type="entry name" value="UbiA"/>
    <property type="match status" value="1"/>
</dbReference>
<accession>A0A4R3J9L8</accession>
<dbReference type="InterPro" id="IPR030470">
    <property type="entry name" value="UbiA_prenylTrfase_CS"/>
</dbReference>
<comment type="function">
    <text evidence="14">Converts heme B (protoheme IX) to heme O by substitution of the vinyl group on carbon 2 of heme B porphyrin ring with a hydroxyethyl farnesyl side group.</text>
</comment>
<feature type="transmembrane region" description="Helical" evidence="14">
    <location>
        <begin position="291"/>
        <end position="307"/>
    </location>
</feature>
<evidence type="ECO:0000256" key="2">
    <source>
        <dbReference type="ARBA" id="ARBA00004919"/>
    </source>
</evidence>
<dbReference type="Gene3D" id="1.10.357.140">
    <property type="entry name" value="UbiA prenyltransferase"/>
    <property type="match status" value="1"/>
</dbReference>
<evidence type="ECO:0000256" key="8">
    <source>
        <dbReference type="ARBA" id="ARBA00023133"/>
    </source>
</evidence>
<dbReference type="HAMAP" id="MF_00154">
    <property type="entry name" value="CyoE_CtaB"/>
    <property type="match status" value="1"/>
</dbReference>
<dbReference type="PROSITE" id="PS00943">
    <property type="entry name" value="UBIA"/>
    <property type="match status" value="1"/>
</dbReference>
<dbReference type="GO" id="GO:0048034">
    <property type="term" value="P:heme O biosynthetic process"/>
    <property type="evidence" value="ECO:0007669"/>
    <property type="project" value="UniProtKB-UniRule"/>
</dbReference>
<sequence>MIVSQDTTHKNGLAEGIGTVAAERDSIRFRMADYANLLKPRVMALVVFTALVGMMLAPVQVDPLKALIAIVCIAVGAGASGAINMWYDRDIDIAMERTKKRPIPAGKIEPDKALTFGVILAVASVAVMYMFVETRAAGLLAFTIFYYIFVYTIWLKRRTPQNIVIGGAAGAFPPMIGWVAATGEFTFASGILFAIIFLWTPPHTWALALFRRGDYEKVGVPMMPVVVGARKTKIQILLYTLLLTPVTLIPTLIGLSGIFYALAALALGTCLIRHAVCLLRDTDERRARGMFFFTILYLFLIFAALLLDKTIYFPLDRLIG</sequence>
<dbReference type="InterPro" id="IPR000537">
    <property type="entry name" value="UbiA_prenyltransferase"/>
</dbReference>
<evidence type="ECO:0000256" key="11">
    <source>
        <dbReference type="ARBA" id="ARBA00040810"/>
    </source>
</evidence>
<organism evidence="15 16">
    <name type="scientific">Varunaivibrio sulfuroxidans</name>
    <dbReference type="NCBI Taxonomy" id="1773489"/>
    <lineage>
        <taxon>Bacteria</taxon>
        <taxon>Pseudomonadati</taxon>
        <taxon>Pseudomonadota</taxon>
        <taxon>Alphaproteobacteria</taxon>
        <taxon>Rhodospirillales</taxon>
        <taxon>Magnetovibrionaceae</taxon>
        <taxon>Varunaivibrio</taxon>
    </lineage>
</organism>
<dbReference type="AlphaFoldDB" id="A0A4R3J9L8"/>
<keyword evidence="7 14" id="KW-1133">Transmembrane helix</keyword>
<proteinExistence type="inferred from homology"/>
<dbReference type="Proteomes" id="UP000295304">
    <property type="component" value="Unassembled WGS sequence"/>
</dbReference>
<feature type="transmembrane region" description="Helical" evidence="14">
    <location>
        <begin position="236"/>
        <end position="253"/>
    </location>
</feature>
<dbReference type="NCBIfam" id="NF003349">
    <property type="entry name" value="PRK04375.1-2"/>
    <property type="match status" value="1"/>
</dbReference>
<protein>
    <recommendedName>
        <fullName evidence="11 14">Protoheme IX farnesyltransferase</fullName>
        <ecNumber evidence="3 14">2.5.1.141</ecNumber>
    </recommendedName>
    <alternativeName>
        <fullName evidence="12 14">Heme B farnesyltransferase</fullName>
    </alternativeName>
    <alternativeName>
        <fullName evidence="10 14">Heme O synthase</fullName>
    </alternativeName>
</protein>
<dbReference type="PANTHER" id="PTHR43448">
    <property type="entry name" value="PROTOHEME IX FARNESYLTRANSFERASE, MITOCHONDRIAL"/>
    <property type="match status" value="1"/>
</dbReference>
<dbReference type="CDD" id="cd13957">
    <property type="entry name" value="PT_UbiA_Cox10"/>
    <property type="match status" value="1"/>
</dbReference>
<dbReference type="GO" id="GO:0008495">
    <property type="term" value="F:protoheme IX farnesyltransferase activity"/>
    <property type="evidence" value="ECO:0007669"/>
    <property type="project" value="UniProtKB-UniRule"/>
</dbReference>
<comment type="caution">
    <text evidence="15">The sequence shown here is derived from an EMBL/GenBank/DDBJ whole genome shotgun (WGS) entry which is preliminary data.</text>
</comment>
<evidence type="ECO:0000256" key="1">
    <source>
        <dbReference type="ARBA" id="ARBA00004651"/>
    </source>
</evidence>
<evidence type="ECO:0000256" key="10">
    <source>
        <dbReference type="ARBA" id="ARBA00030253"/>
    </source>
</evidence>
<keyword evidence="5 14" id="KW-0808">Transferase</keyword>
<evidence type="ECO:0000256" key="3">
    <source>
        <dbReference type="ARBA" id="ARBA00012292"/>
    </source>
</evidence>
<keyword evidence="4 14" id="KW-1003">Cell membrane</keyword>
<dbReference type="InterPro" id="IPR006369">
    <property type="entry name" value="Protohaem_IX_farnesylTrfase"/>
</dbReference>
<comment type="pathway">
    <text evidence="2 14">Porphyrin-containing compound metabolism; heme O biosynthesis; heme O from protoheme: step 1/1.</text>
</comment>
<dbReference type="InterPro" id="IPR044878">
    <property type="entry name" value="UbiA_sf"/>
</dbReference>
<dbReference type="OrthoDB" id="9814417at2"/>
<dbReference type="UniPathway" id="UPA00834">
    <property type="reaction ID" value="UER00712"/>
</dbReference>
<dbReference type="EMBL" id="SLZW01000005">
    <property type="protein sequence ID" value="TCS62649.1"/>
    <property type="molecule type" value="Genomic_DNA"/>
</dbReference>
<dbReference type="FunFam" id="1.10.357.140:FF:000001">
    <property type="entry name" value="Protoheme IX farnesyltransferase"/>
    <property type="match status" value="1"/>
</dbReference>
<dbReference type="NCBIfam" id="TIGR01473">
    <property type="entry name" value="cyoE_ctaB"/>
    <property type="match status" value="1"/>
</dbReference>
<comment type="catalytic activity">
    <reaction evidence="13 14">
        <text>heme b + (2E,6E)-farnesyl diphosphate + H2O = Fe(II)-heme o + diphosphate</text>
        <dbReference type="Rhea" id="RHEA:28070"/>
        <dbReference type="ChEBI" id="CHEBI:15377"/>
        <dbReference type="ChEBI" id="CHEBI:33019"/>
        <dbReference type="ChEBI" id="CHEBI:60344"/>
        <dbReference type="ChEBI" id="CHEBI:60530"/>
        <dbReference type="ChEBI" id="CHEBI:175763"/>
        <dbReference type="EC" id="2.5.1.141"/>
    </reaction>
</comment>